<reference evidence="7 8" key="1">
    <citation type="submission" date="2017-04" db="EMBL/GenBank/DDBJ databases">
        <title>Draft genome sequences of Alloscardovia macacae UMA81211 and UMA81212 isolated from the feces of a rhesus macaque (Macaca mulatta).</title>
        <authorList>
            <person name="Albert K."/>
            <person name="Sela D.A."/>
        </authorList>
    </citation>
    <scope>NUCLEOTIDE SEQUENCE [LARGE SCALE GENOMIC DNA]</scope>
    <source>
        <strain evidence="7 8">UMA81212</strain>
    </source>
</reference>
<dbReference type="EMBL" id="NEKC01000001">
    <property type="protein sequence ID" value="OTA30300.1"/>
    <property type="molecule type" value="Genomic_DNA"/>
</dbReference>
<dbReference type="SMART" id="SM00487">
    <property type="entry name" value="DEXDc"/>
    <property type="match status" value="1"/>
</dbReference>
<keyword evidence="4" id="KW-0067">ATP-binding</keyword>
<accession>A0A1Y2SYK2</accession>
<dbReference type="STRING" id="1160091.B9T39_00775"/>
<dbReference type="InterPro" id="IPR011545">
    <property type="entry name" value="DEAD/DEAH_box_helicase_dom"/>
</dbReference>
<dbReference type="CDD" id="cd17921">
    <property type="entry name" value="DEXHc_Ski2"/>
    <property type="match status" value="1"/>
</dbReference>
<dbReference type="Pfam" id="PF00271">
    <property type="entry name" value="Helicase_C"/>
    <property type="match status" value="1"/>
</dbReference>
<proteinExistence type="predicted"/>
<dbReference type="PROSITE" id="PS51194">
    <property type="entry name" value="HELICASE_CTER"/>
    <property type="match status" value="1"/>
</dbReference>
<feature type="domain" description="Helicase C-terminal" evidence="6">
    <location>
        <begin position="260"/>
        <end position="467"/>
    </location>
</feature>
<dbReference type="InterPro" id="IPR050699">
    <property type="entry name" value="RNA-DNA_Helicase"/>
</dbReference>
<evidence type="ECO:0000256" key="4">
    <source>
        <dbReference type="ARBA" id="ARBA00022840"/>
    </source>
</evidence>
<dbReference type="GO" id="GO:0005524">
    <property type="term" value="F:ATP binding"/>
    <property type="evidence" value="ECO:0007669"/>
    <property type="project" value="UniProtKB-KW"/>
</dbReference>
<sequence length="901" mass="100372">MDTRKGSAEGFADGFDDGRYDGFYDGWEQRPASLGYAAGVFQREAAESGEADTDGGLLDESELFDVFAQWVKATRGIDLWPHQEEAILTILSGDHTIVNTPTGSGKSLIALGMHFMALSRSQRSYYTAPLKALVSEKFFELVSVFGAANVGMITGDSQINPHALIICCTAEILANQALREGSRADVSAVAVDEFHFYADPHRGWAWQVPLITLPQTQFVLMSATLGDTDSIAESLEKTSGRQVSVVASAQRPVPLTYQYTLKDLHSVIHEQVSHGNAPIYVVHFAQEAAVETAQDLANLGVTTPEQRQAIKKALEGTRFTSYFGKTLKRLLLTGVGVHHAGMLPRYRRLVEHLAQEGLLPVICGTDTLGVGINVPIHTVVFTALTKYDGFKQRRLRAREFHQIAGRAGRSGFDSEGLVIALAPEHEIENAKALAKAGDDPKKLKKIKRKKAPEGFVNWSEDTLTKLINSAPETLTPHMQITHSMVLSEVSQGGDAWKRTRELIDASQVPAQQQEQLRERAAAIFQTLMDAHIVEKWELEDGTMDYTLTIDMPDDLALDQPLSPFLIAALELLDPESDSYALDVISAVEATLENPFAVLRAQQRRARDKARLDMKDDGMDYDERMDRLQYITYPKPLEDLLLPAFEQYSADVPWAADYELECKSVVRDMVQTASSFTQYVTSLGIARAEGTLLRYLSDAYRALSRTVPDAKKNEQLESIIDWLDVVVRTVDSSLVDEWEAAERGEIGQFSLDSQPAPPVIDEILAHKAGLTTLVRNALFKRVQLMDLDEPEELGRLDSAWGMPVHEWEDALDDFYEDHEGLLTNTEARSARYFRLDDSREKTHHRWHVRQILCDLEGDYDWAIDGVVDLDSTNEEGDVVFESYDVNVIEELPAWGEGVADGR</sequence>
<protein>
    <submittedName>
        <fullName evidence="7">DEAD/DEAH box helicase</fullName>
    </submittedName>
</protein>
<dbReference type="InterPro" id="IPR001650">
    <property type="entry name" value="Helicase_C-like"/>
</dbReference>
<evidence type="ECO:0000259" key="5">
    <source>
        <dbReference type="PROSITE" id="PS51192"/>
    </source>
</evidence>
<organism evidence="7 8">
    <name type="scientific">Alloscardovia macacae</name>
    <dbReference type="NCBI Taxonomy" id="1160091"/>
    <lineage>
        <taxon>Bacteria</taxon>
        <taxon>Bacillati</taxon>
        <taxon>Actinomycetota</taxon>
        <taxon>Actinomycetes</taxon>
        <taxon>Bifidobacteriales</taxon>
        <taxon>Bifidobacteriaceae</taxon>
        <taxon>Alloscardovia</taxon>
    </lineage>
</organism>
<dbReference type="InterPro" id="IPR021904">
    <property type="entry name" value="DUF3516"/>
</dbReference>
<feature type="domain" description="Helicase ATP-binding" evidence="5">
    <location>
        <begin position="87"/>
        <end position="243"/>
    </location>
</feature>
<dbReference type="Proteomes" id="UP000243540">
    <property type="component" value="Unassembled WGS sequence"/>
</dbReference>
<evidence type="ECO:0000256" key="1">
    <source>
        <dbReference type="ARBA" id="ARBA00022741"/>
    </source>
</evidence>
<dbReference type="PANTHER" id="PTHR12131">
    <property type="entry name" value="ATP-DEPENDENT RNA AND DNA HELICASE"/>
    <property type="match status" value="1"/>
</dbReference>
<name>A0A1Y2SYK2_9BIFI</name>
<dbReference type="Pfam" id="PF12029">
    <property type="entry name" value="DUF3516"/>
    <property type="match status" value="1"/>
</dbReference>
<gene>
    <name evidence="7" type="ORF">B9T39_00775</name>
</gene>
<dbReference type="GO" id="GO:0004386">
    <property type="term" value="F:helicase activity"/>
    <property type="evidence" value="ECO:0007669"/>
    <property type="project" value="UniProtKB-KW"/>
</dbReference>
<keyword evidence="2" id="KW-0378">Hydrolase</keyword>
<comment type="caution">
    <text evidence="7">The sequence shown here is derived from an EMBL/GenBank/DDBJ whole genome shotgun (WGS) entry which is preliminary data.</text>
</comment>
<dbReference type="Pfam" id="PF00270">
    <property type="entry name" value="DEAD"/>
    <property type="match status" value="1"/>
</dbReference>
<keyword evidence="3 7" id="KW-0347">Helicase</keyword>
<dbReference type="InterPro" id="IPR014001">
    <property type="entry name" value="Helicase_ATP-bd"/>
</dbReference>
<dbReference type="Gene3D" id="3.40.50.300">
    <property type="entry name" value="P-loop containing nucleotide triphosphate hydrolases"/>
    <property type="match status" value="2"/>
</dbReference>
<evidence type="ECO:0000256" key="3">
    <source>
        <dbReference type="ARBA" id="ARBA00022806"/>
    </source>
</evidence>
<keyword evidence="1" id="KW-0547">Nucleotide-binding</keyword>
<evidence type="ECO:0000259" key="6">
    <source>
        <dbReference type="PROSITE" id="PS51194"/>
    </source>
</evidence>
<dbReference type="SUPFAM" id="SSF52540">
    <property type="entry name" value="P-loop containing nucleoside triphosphate hydrolases"/>
    <property type="match status" value="1"/>
</dbReference>
<dbReference type="PROSITE" id="PS51192">
    <property type="entry name" value="HELICASE_ATP_BIND_1"/>
    <property type="match status" value="1"/>
</dbReference>
<dbReference type="PANTHER" id="PTHR12131:SF1">
    <property type="entry name" value="ATP-DEPENDENT RNA HELICASE SUPV3L1, MITOCHONDRIAL-RELATED"/>
    <property type="match status" value="1"/>
</dbReference>
<dbReference type="GO" id="GO:0016787">
    <property type="term" value="F:hydrolase activity"/>
    <property type="evidence" value="ECO:0007669"/>
    <property type="project" value="UniProtKB-KW"/>
</dbReference>
<evidence type="ECO:0000313" key="8">
    <source>
        <dbReference type="Proteomes" id="UP000243540"/>
    </source>
</evidence>
<dbReference type="OrthoDB" id="3229913at2"/>
<evidence type="ECO:0000256" key="2">
    <source>
        <dbReference type="ARBA" id="ARBA00022801"/>
    </source>
</evidence>
<dbReference type="GO" id="GO:0003676">
    <property type="term" value="F:nucleic acid binding"/>
    <property type="evidence" value="ECO:0007669"/>
    <property type="project" value="InterPro"/>
</dbReference>
<dbReference type="AlphaFoldDB" id="A0A1Y2SYK2"/>
<evidence type="ECO:0000313" key="7">
    <source>
        <dbReference type="EMBL" id="OTA30300.1"/>
    </source>
</evidence>
<dbReference type="SMART" id="SM00490">
    <property type="entry name" value="HELICc"/>
    <property type="match status" value="1"/>
</dbReference>
<dbReference type="InterPro" id="IPR027417">
    <property type="entry name" value="P-loop_NTPase"/>
</dbReference>